<evidence type="ECO:0000259" key="1">
    <source>
        <dbReference type="Pfam" id="PF00270"/>
    </source>
</evidence>
<dbReference type="SUPFAM" id="SSF52540">
    <property type="entry name" value="P-loop containing nucleoside triphosphate hydrolases"/>
    <property type="match status" value="1"/>
</dbReference>
<dbReference type="Gene3D" id="3.40.50.300">
    <property type="entry name" value="P-loop containing nucleotide triphosphate hydrolases"/>
    <property type="match status" value="1"/>
</dbReference>
<feature type="non-terminal residue" evidence="2">
    <location>
        <position position="101"/>
    </location>
</feature>
<dbReference type="Pfam" id="PF00270">
    <property type="entry name" value="DEAD"/>
    <property type="match status" value="1"/>
</dbReference>
<evidence type="ECO:0000313" key="2">
    <source>
        <dbReference type="EMBL" id="KAK6972004.1"/>
    </source>
</evidence>
<protein>
    <submittedName>
        <fullName evidence="2">P-loop containing nucleoside triphosphate hydrolase protein</fullName>
    </submittedName>
</protein>
<feature type="domain" description="DEAD/DEAH-box helicase" evidence="1">
    <location>
        <begin position="25"/>
        <end position="98"/>
    </location>
</feature>
<keyword evidence="2" id="KW-0378">Hydrolase</keyword>
<accession>A0AAV9Z685</accession>
<reference evidence="2 3" key="1">
    <citation type="journal article" date="2024" name="J Genomics">
        <title>Draft genome sequencing and assembly of Favolaschia claudopus CIRM-BRFM 2984 isolated from oak limbs.</title>
        <authorList>
            <person name="Navarro D."/>
            <person name="Drula E."/>
            <person name="Chaduli D."/>
            <person name="Cazenave R."/>
            <person name="Ahrendt S."/>
            <person name="Wang J."/>
            <person name="Lipzen A."/>
            <person name="Daum C."/>
            <person name="Barry K."/>
            <person name="Grigoriev I.V."/>
            <person name="Favel A."/>
            <person name="Rosso M.N."/>
            <person name="Martin F."/>
        </authorList>
    </citation>
    <scope>NUCLEOTIDE SEQUENCE [LARGE SCALE GENOMIC DNA]</scope>
    <source>
        <strain evidence="2 3">CIRM-BRFM 2984</strain>
    </source>
</reference>
<dbReference type="GO" id="GO:0003676">
    <property type="term" value="F:nucleic acid binding"/>
    <property type="evidence" value="ECO:0007669"/>
    <property type="project" value="InterPro"/>
</dbReference>
<keyword evidence="3" id="KW-1185">Reference proteome</keyword>
<evidence type="ECO:0000313" key="3">
    <source>
        <dbReference type="Proteomes" id="UP001362999"/>
    </source>
</evidence>
<gene>
    <name evidence="2" type="ORF">R3P38DRAFT_2480518</name>
</gene>
<proteinExistence type="predicted"/>
<dbReference type="InterPro" id="IPR011545">
    <property type="entry name" value="DEAD/DEAH_box_helicase_dom"/>
</dbReference>
<feature type="non-terminal residue" evidence="2">
    <location>
        <position position="1"/>
    </location>
</feature>
<dbReference type="EMBL" id="JAWWNJ010000196">
    <property type="protein sequence ID" value="KAK6972004.1"/>
    <property type="molecule type" value="Genomic_DNA"/>
</dbReference>
<dbReference type="Proteomes" id="UP001362999">
    <property type="component" value="Unassembled WGS sequence"/>
</dbReference>
<sequence length="101" mass="11381">TTRRHEAAQSTLFTFCQVFAIDNLYPHQEEAGQNILKGISTIMDVPTGGGKTIAFWYSLFYHWWPGNVDKDSQKIFLVVEPLVALLEEQAKTLNEKGIPAV</sequence>
<dbReference type="AlphaFoldDB" id="A0AAV9Z685"/>
<name>A0AAV9Z685_9AGAR</name>
<dbReference type="GO" id="GO:0005524">
    <property type="term" value="F:ATP binding"/>
    <property type="evidence" value="ECO:0007669"/>
    <property type="project" value="InterPro"/>
</dbReference>
<comment type="caution">
    <text evidence="2">The sequence shown here is derived from an EMBL/GenBank/DDBJ whole genome shotgun (WGS) entry which is preliminary data.</text>
</comment>
<organism evidence="2 3">
    <name type="scientific">Favolaschia claudopus</name>
    <dbReference type="NCBI Taxonomy" id="2862362"/>
    <lineage>
        <taxon>Eukaryota</taxon>
        <taxon>Fungi</taxon>
        <taxon>Dikarya</taxon>
        <taxon>Basidiomycota</taxon>
        <taxon>Agaricomycotina</taxon>
        <taxon>Agaricomycetes</taxon>
        <taxon>Agaricomycetidae</taxon>
        <taxon>Agaricales</taxon>
        <taxon>Marasmiineae</taxon>
        <taxon>Mycenaceae</taxon>
        <taxon>Favolaschia</taxon>
    </lineage>
</organism>
<dbReference type="InterPro" id="IPR027417">
    <property type="entry name" value="P-loop_NTPase"/>
</dbReference>
<dbReference type="GO" id="GO:0016787">
    <property type="term" value="F:hydrolase activity"/>
    <property type="evidence" value="ECO:0007669"/>
    <property type="project" value="UniProtKB-KW"/>
</dbReference>